<dbReference type="GO" id="GO:0005524">
    <property type="term" value="F:ATP binding"/>
    <property type="evidence" value="ECO:0007669"/>
    <property type="project" value="UniProtKB-KW"/>
</dbReference>
<dbReference type="SUPFAM" id="SSF52540">
    <property type="entry name" value="P-loop containing nucleoside triphosphate hydrolases"/>
    <property type="match status" value="1"/>
</dbReference>
<dbReference type="InterPro" id="IPR003439">
    <property type="entry name" value="ABC_transporter-like_ATP-bd"/>
</dbReference>
<dbReference type="SUPFAM" id="SSF90123">
    <property type="entry name" value="ABC transporter transmembrane region"/>
    <property type="match status" value="1"/>
</dbReference>
<keyword evidence="5" id="KW-0547">Nucleotide-binding</keyword>
<feature type="domain" description="ABC transporter" evidence="10">
    <location>
        <begin position="383"/>
        <end position="623"/>
    </location>
</feature>
<keyword evidence="3" id="KW-1003">Cell membrane</keyword>
<dbReference type="InterPro" id="IPR036640">
    <property type="entry name" value="ABC1_TM_sf"/>
</dbReference>
<evidence type="ECO:0000256" key="5">
    <source>
        <dbReference type="ARBA" id="ARBA00022741"/>
    </source>
</evidence>
<feature type="domain" description="ABC transmembrane type-1" evidence="11">
    <location>
        <begin position="58"/>
        <end position="345"/>
    </location>
</feature>
<dbReference type="RefSeq" id="WP_157568550.1">
    <property type="nucleotide sequence ID" value="NZ_WQKZ01000005.1"/>
</dbReference>
<feature type="transmembrane region" description="Helical" evidence="9">
    <location>
        <begin position="284"/>
        <end position="305"/>
    </location>
</feature>
<evidence type="ECO:0000259" key="11">
    <source>
        <dbReference type="PROSITE" id="PS50929"/>
    </source>
</evidence>
<dbReference type="InterPro" id="IPR017871">
    <property type="entry name" value="ABC_transporter-like_CS"/>
</dbReference>
<dbReference type="PROSITE" id="PS50929">
    <property type="entry name" value="ABC_TM1F"/>
    <property type="match status" value="1"/>
</dbReference>
<keyword evidence="4 9" id="KW-0812">Transmembrane</keyword>
<feature type="transmembrane region" description="Helical" evidence="9">
    <location>
        <begin position="183"/>
        <end position="213"/>
    </location>
</feature>
<proteinExistence type="predicted"/>
<keyword evidence="6 12" id="KW-0067">ATP-binding</keyword>
<name>A0A7K1TJ66_9BACT</name>
<keyword evidence="2" id="KW-0813">Transport</keyword>
<reference evidence="12 13" key="1">
    <citation type="submission" date="2019-12" db="EMBL/GenBank/DDBJ databases">
        <title>Hymenobacter sp. HMF4947 Genome sequencing and assembly.</title>
        <authorList>
            <person name="Kang H."/>
            <person name="Cha I."/>
            <person name="Kim H."/>
            <person name="Joh K."/>
        </authorList>
    </citation>
    <scope>NUCLEOTIDE SEQUENCE [LARGE SCALE GENOMIC DNA]</scope>
    <source>
        <strain evidence="12 13">HMF4947</strain>
    </source>
</reference>
<evidence type="ECO:0000256" key="2">
    <source>
        <dbReference type="ARBA" id="ARBA00022448"/>
    </source>
</evidence>
<evidence type="ECO:0000256" key="1">
    <source>
        <dbReference type="ARBA" id="ARBA00004651"/>
    </source>
</evidence>
<dbReference type="PROSITE" id="PS00211">
    <property type="entry name" value="ABC_TRANSPORTER_1"/>
    <property type="match status" value="1"/>
</dbReference>
<dbReference type="GO" id="GO:0005886">
    <property type="term" value="C:plasma membrane"/>
    <property type="evidence" value="ECO:0007669"/>
    <property type="project" value="UniProtKB-SubCell"/>
</dbReference>
<evidence type="ECO:0000256" key="4">
    <source>
        <dbReference type="ARBA" id="ARBA00022692"/>
    </source>
</evidence>
<keyword evidence="8 9" id="KW-0472">Membrane</keyword>
<dbReference type="Gene3D" id="3.40.50.300">
    <property type="entry name" value="P-loop containing nucleotide triphosphate hydrolases"/>
    <property type="match status" value="1"/>
</dbReference>
<organism evidence="12 13">
    <name type="scientific">Hymenobacter ginkgonis</name>
    <dbReference type="NCBI Taxonomy" id="2682976"/>
    <lineage>
        <taxon>Bacteria</taxon>
        <taxon>Pseudomonadati</taxon>
        <taxon>Bacteroidota</taxon>
        <taxon>Cytophagia</taxon>
        <taxon>Cytophagales</taxon>
        <taxon>Hymenobacteraceae</taxon>
        <taxon>Hymenobacter</taxon>
    </lineage>
</organism>
<comment type="caution">
    <text evidence="12">The sequence shown here is derived from an EMBL/GenBank/DDBJ whole genome shotgun (WGS) entry which is preliminary data.</text>
</comment>
<dbReference type="Gene3D" id="1.20.1560.10">
    <property type="entry name" value="ABC transporter type 1, transmembrane domain"/>
    <property type="match status" value="1"/>
</dbReference>
<dbReference type="InterPro" id="IPR027417">
    <property type="entry name" value="P-loop_NTPase"/>
</dbReference>
<evidence type="ECO:0000256" key="6">
    <source>
        <dbReference type="ARBA" id="ARBA00022840"/>
    </source>
</evidence>
<dbReference type="InterPro" id="IPR011527">
    <property type="entry name" value="ABC1_TM_dom"/>
</dbReference>
<dbReference type="GO" id="GO:0015421">
    <property type="term" value="F:ABC-type oligopeptide transporter activity"/>
    <property type="evidence" value="ECO:0007669"/>
    <property type="project" value="TreeGrafter"/>
</dbReference>
<dbReference type="PANTHER" id="PTHR43394:SF1">
    <property type="entry name" value="ATP-BINDING CASSETTE SUB-FAMILY B MEMBER 10, MITOCHONDRIAL"/>
    <property type="match status" value="1"/>
</dbReference>
<comment type="subcellular location">
    <subcellularLocation>
        <location evidence="1">Cell membrane</location>
        <topology evidence="1">Multi-pass membrane protein</topology>
    </subcellularLocation>
</comment>
<dbReference type="EMBL" id="WQKZ01000005">
    <property type="protein sequence ID" value="MVN78435.1"/>
    <property type="molecule type" value="Genomic_DNA"/>
</dbReference>
<protein>
    <submittedName>
        <fullName evidence="12">ATP-binding cassette domain-containing protein</fullName>
    </submittedName>
</protein>
<evidence type="ECO:0000259" key="10">
    <source>
        <dbReference type="PROSITE" id="PS50893"/>
    </source>
</evidence>
<evidence type="ECO:0000313" key="13">
    <source>
        <dbReference type="Proteomes" id="UP000441336"/>
    </source>
</evidence>
<dbReference type="PANTHER" id="PTHR43394">
    <property type="entry name" value="ATP-DEPENDENT PERMEASE MDL1, MITOCHONDRIAL"/>
    <property type="match status" value="1"/>
</dbReference>
<dbReference type="GO" id="GO:0016887">
    <property type="term" value="F:ATP hydrolysis activity"/>
    <property type="evidence" value="ECO:0007669"/>
    <property type="project" value="InterPro"/>
</dbReference>
<dbReference type="InterPro" id="IPR003593">
    <property type="entry name" value="AAA+_ATPase"/>
</dbReference>
<gene>
    <name evidence="12" type="ORF">GO988_19055</name>
</gene>
<dbReference type="Proteomes" id="UP000441336">
    <property type="component" value="Unassembled WGS sequence"/>
</dbReference>
<dbReference type="InterPro" id="IPR039421">
    <property type="entry name" value="Type_1_exporter"/>
</dbReference>
<accession>A0A7K1TJ66</accession>
<dbReference type="AlphaFoldDB" id="A0A7K1TJ66"/>
<sequence>MSWLTSLVTKISAKNPGHSRGADKPAVSVRERVSALRHLPAFLKLIWQTSPGLTLGNIALRLLRAALPLAMLYIGRLILDDIVQLSRLPAAGRALPPVFGLVALEFGLVLLTDALGRAVALLDSLLGDLFANASSVRLMRHAAELDLDQFEDSTFYDKLERARRQTLSRSVLMSQVLAQGQDAVTLVLLAGGLVAFQPWLLGLLLLAVVPAFLGESHFNERSYSLSHSWTPERRELDYLRQTGASDETAKEVKIFGLSDFLIARFETLSDQFYTQNKALALRRASWGTVFAAIGAAGYYGAYLYIIKQAVGGTITIGQLTFLAGSFARLRGLLEGILSRFSQVADGALYLQDFFDFFQIEPRIVRPTVGQAVRAFPRPIRQGFTFEDVGFKYKNAEKWALRHLSFELRAGEKLALVGENGAGKTTLVKLLARLYDPSEGRILLDGHDLREYDPAELRQEIGVIFQDFVRFQLPAGQNLAVGRIEERQNQPRIEQAAHQSLADTVVAKLPLGYDQMIGRRFNGGVDLSGGEWQKIALGRAYMREAQLLILDEPTAALDARAEYEVFERFKELTQGKTAVLISHRFSTVRMADRILVVEHGRVQEIGSHEELLAQGGRYAELFQLQAAGYR</sequence>
<evidence type="ECO:0000256" key="7">
    <source>
        <dbReference type="ARBA" id="ARBA00022989"/>
    </source>
</evidence>
<keyword evidence="13" id="KW-1185">Reference proteome</keyword>
<evidence type="ECO:0000256" key="3">
    <source>
        <dbReference type="ARBA" id="ARBA00022475"/>
    </source>
</evidence>
<dbReference type="PROSITE" id="PS50893">
    <property type="entry name" value="ABC_TRANSPORTER_2"/>
    <property type="match status" value="1"/>
</dbReference>
<evidence type="ECO:0000256" key="9">
    <source>
        <dbReference type="SAM" id="Phobius"/>
    </source>
</evidence>
<evidence type="ECO:0000256" key="8">
    <source>
        <dbReference type="ARBA" id="ARBA00023136"/>
    </source>
</evidence>
<keyword evidence="7 9" id="KW-1133">Transmembrane helix</keyword>
<dbReference type="FunFam" id="3.40.50.300:FF:000221">
    <property type="entry name" value="Multidrug ABC transporter ATP-binding protein"/>
    <property type="match status" value="1"/>
</dbReference>
<dbReference type="SMART" id="SM00382">
    <property type="entry name" value="AAA"/>
    <property type="match status" value="1"/>
</dbReference>
<evidence type="ECO:0000313" key="12">
    <source>
        <dbReference type="EMBL" id="MVN78435.1"/>
    </source>
</evidence>
<dbReference type="Pfam" id="PF00005">
    <property type="entry name" value="ABC_tran"/>
    <property type="match status" value="1"/>
</dbReference>